<feature type="compositionally biased region" description="Low complexity" evidence="6">
    <location>
        <begin position="539"/>
        <end position="549"/>
    </location>
</feature>
<dbReference type="OrthoDB" id="515064at2759"/>
<name>A0A6A6ARU9_9PLEO</name>
<dbReference type="EMBL" id="ML977497">
    <property type="protein sequence ID" value="KAF2134659.1"/>
    <property type="molecule type" value="Genomic_DNA"/>
</dbReference>
<evidence type="ECO:0000256" key="6">
    <source>
        <dbReference type="SAM" id="MobiDB-lite"/>
    </source>
</evidence>
<dbReference type="Proteomes" id="UP000799771">
    <property type="component" value="Unassembled WGS sequence"/>
</dbReference>
<comment type="subcellular location">
    <subcellularLocation>
        <location evidence="1">Nucleus</location>
    </subcellularLocation>
</comment>
<feature type="compositionally biased region" description="Acidic residues" evidence="6">
    <location>
        <begin position="519"/>
        <end position="530"/>
    </location>
</feature>
<evidence type="ECO:0000313" key="7">
    <source>
        <dbReference type="EMBL" id="KAF2134659.1"/>
    </source>
</evidence>
<keyword evidence="5" id="KW-0539">Nucleus</keyword>
<dbReference type="InterPro" id="IPR006939">
    <property type="entry name" value="SNF5"/>
</dbReference>
<feature type="region of interest" description="Disordered" evidence="6">
    <location>
        <begin position="454"/>
        <end position="476"/>
    </location>
</feature>
<dbReference type="GO" id="GO:0000228">
    <property type="term" value="C:nuclear chromosome"/>
    <property type="evidence" value="ECO:0007669"/>
    <property type="project" value="InterPro"/>
</dbReference>
<feature type="compositionally biased region" description="Low complexity" evidence="6">
    <location>
        <begin position="1"/>
        <end position="12"/>
    </location>
</feature>
<reference evidence="7" key="1">
    <citation type="journal article" date="2020" name="Stud. Mycol.">
        <title>101 Dothideomycetes genomes: a test case for predicting lifestyles and emergence of pathogens.</title>
        <authorList>
            <person name="Haridas S."/>
            <person name="Albert R."/>
            <person name="Binder M."/>
            <person name="Bloem J."/>
            <person name="Labutti K."/>
            <person name="Salamov A."/>
            <person name="Andreopoulos B."/>
            <person name="Baker S."/>
            <person name="Barry K."/>
            <person name="Bills G."/>
            <person name="Bluhm B."/>
            <person name="Cannon C."/>
            <person name="Castanera R."/>
            <person name="Culley D."/>
            <person name="Daum C."/>
            <person name="Ezra D."/>
            <person name="Gonzalez J."/>
            <person name="Henrissat B."/>
            <person name="Kuo A."/>
            <person name="Liang C."/>
            <person name="Lipzen A."/>
            <person name="Lutzoni F."/>
            <person name="Magnuson J."/>
            <person name="Mondo S."/>
            <person name="Nolan M."/>
            <person name="Ohm R."/>
            <person name="Pangilinan J."/>
            <person name="Park H.-J."/>
            <person name="Ramirez L."/>
            <person name="Alfaro M."/>
            <person name="Sun H."/>
            <person name="Tritt A."/>
            <person name="Yoshinaga Y."/>
            <person name="Zwiers L.-H."/>
            <person name="Turgeon B."/>
            <person name="Goodwin S."/>
            <person name="Spatafora J."/>
            <person name="Crous P."/>
            <person name="Grigoriev I."/>
        </authorList>
    </citation>
    <scope>NUCLEOTIDE SEQUENCE</scope>
    <source>
        <strain evidence="7">CBS 119687</strain>
    </source>
</reference>
<feature type="region of interest" description="Disordered" evidence="6">
    <location>
        <begin position="506"/>
        <end position="549"/>
    </location>
</feature>
<feature type="region of interest" description="Disordered" evidence="6">
    <location>
        <begin position="620"/>
        <end position="699"/>
    </location>
</feature>
<proteinExistence type="inferred from homology"/>
<feature type="region of interest" description="Disordered" evidence="6">
    <location>
        <begin position="74"/>
        <end position="125"/>
    </location>
</feature>
<evidence type="ECO:0000256" key="1">
    <source>
        <dbReference type="ARBA" id="ARBA00004123"/>
    </source>
</evidence>
<evidence type="ECO:0000256" key="2">
    <source>
        <dbReference type="ARBA" id="ARBA00010239"/>
    </source>
</evidence>
<feature type="compositionally biased region" description="Pro residues" evidence="6">
    <location>
        <begin position="634"/>
        <end position="666"/>
    </location>
</feature>
<dbReference type="AlphaFoldDB" id="A0A6A6ARU9"/>
<keyword evidence="4" id="KW-0804">Transcription</keyword>
<sequence length="805" mass="90541">MSFSSNSDADSSQSHDYDASPYHNGINTDDTVHQADGDANGPDTASHDFYAIRDGKEKAKAVLAASGVSLGDTQRARATMASPAAAENINGASPSRKRSRSGSRKLSSTSTQQERDEQTSSQKHLLNRYIARDLLDSVNKYDRNKHSENVYGQLNDLRHFYREELYAVRRQNPGAVFGYGYAGYGNGITDVPPNPRDPQPRPHLLYPEEAKRAGKRNAPQLKVGREKSAQQAEQMEDLVPVRLDIELDRLKLRDTFTWNIHDRVTDPRLFAETLVEDFQIPPELRQNIKHQVEREIHEQIQDFYPHAFFDDEALDTHLPYSAYKNDEMRVLIKLNITIGQHTLVDQFEWEINNALNSPEEFAASMAADLSLSGEFTTAIAHSIREQCQMFTKSLYITGHPFDGRPVEDADIQDNFLASPLPSVFRPMQSTKDYQPYLYELSHTELERAELSIMREQRRQKRSVNRRGGPALPDLKDRQRTVRTLVVSSVLPGAADSLEESHLFKATRKTKEGRRRVGDEDSDDSDSDESVAESPAPTQMMTGGTARTRGMRGAATAAQIAMRSAMGRSATPEISALQTHHEIRTTRQLRYEARDESVVDSNTLIVKLRISSAKLREFQRNPKAFTRPSATPMMAPAPPPTRGTPANSMPPPPSPAMAPRPTPPSTPTPASRQWQYKADGSLDAPWPSPATSQHPPPPTWLQQSLQELRDRNPGELFESTMRYVVMNEAFENPVSKRVEARPVKQDHLSTDSPLPPNHKAYFLPRIRCMDCPGKLYNAGPEQSVSNFELHLKNRIHVDNVRKRMGN</sequence>
<comment type="similarity">
    <text evidence="2">Belongs to the SNF5 family.</text>
</comment>
<gene>
    <name evidence="7" type="ORF">P153DRAFT_305249</name>
</gene>
<feature type="region of interest" description="Disordered" evidence="6">
    <location>
        <begin position="1"/>
        <end position="52"/>
    </location>
</feature>
<organism evidence="7 8">
    <name type="scientific">Dothidotthia symphoricarpi CBS 119687</name>
    <dbReference type="NCBI Taxonomy" id="1392245"/>
    <lineage>
        <taxon>Eukaryota</taxon>
        <taxon>Fungi</taxon>
        <taxon>Dikarya</taxon>
        <taxon>Ascomycota</taxon>
        <taxon>Pezizomycotina</taxon>
        <taxon>Dothideomycetes</taxon>
        <taxon>Pleosporomycetidae</taxon>
        <taxon>Pleosporales</taxon>
        <taxon>Dothidotthiaceae</taxon>
        <taxon>Dothidotthia</taxon>
    </lineage>
</organism>
<evidence type="ECO:0000256" key="4">
    <source>
        <dbReference type="ARBA" id="ARBA00023163"/>
    </source>
</evidence>
<evidence type="ECO:0000256" key="5">
    <source>
        <dbReference type="ARBA" id="ARBA00023242"/>
    </source>
</evidence>
<dbReference type="GO" id="GO:0006338">
    <property type="term" value="P:chromatin remodeling"/>
    <property type="evidence" value="ECO:0007669"/>
    <property type="project" value="InterPro"/>
</dbReference>
<keyword evidence="8" id="KW-1185">Reference proteome</keyword>
<evidence type="ECO:0000313" key="8">
    <source>
        <dbReference type="Proteomes" id="UP000799771"/>
    </source>
</evidence>
<evidence type="ECO:0000256" key="3">
    <source>
        <dbReference type="ARBA" id="ARBA00023015"/>
    </source>
</evidence>
<protein>
    <submittedName>
        <fullName evidence="7">SNF5-domain-containing protein</fullName>
    </submittedName>
</protein>
<dbReference type="RefSeq" id="XP_033529046.1">
    <property type="nucleotide sequence ID" value="XM_033664595.1"/>
</dbReference>
<dbReference type="GeneID" id="54405027"/>
<dbReference type="Pfam" id="PF04855">
    <property type="entry name" value="SNF5"/>
    <property type="match status" value="1"/>
</dbReference>
<accession>A0A6A6ARU9</accession>
<keyword evidence="3" id="KW-0805">Transcription regulation</keyword>
<feature type="compositionally biased region" description="Low complexity" evidence="6">
    <location>
        <begin position="76"/>
        <end position="86"/>
    </location>
</feature>
<dbReference type="PANTHER" id="PTHR10019">
    <property type="entry name" value="SNF5"/>
    <property type="match status" value="1"/>
</dbReference>